<gene>
    <name evidence="9" type="ORF">UX45_C0013G0016</name>
</gene>
<dbReference type="GO" id="GO:0005737">
    <property type="term" value="C:cytoplasm"/>
    <property type="evidence" value="ECO:0007669"/>
    <property type="project" value="InterPro"/>
</dbReference>
<keyword evidence="5 6" id="KW-0676">Redox-active center</keyword>
<dbReference type="SUPFAM" id="SSF51905">
    <property type="entry name" value="FAD/NAD(P)-binding domain"/>
    <property type="match status" value="1"/>
</dbReference>
<sequence length="307" mass="32823">MEARHVIILGSGPAGYTAAIYTARAGLKPLVFAGPQRGGQLMWTTEVENFPGFPEGVMGPELMDRMRKQAERFGAEIVDTQVASVNLSSHPFVVSAGEDAYESQALIIATGASARWLGVLGEEQYKGKGVSACATCDGFFFRGKDVVIVGGGDAALEEATFLTKFATHVTILVRGEALRASKPLQERARGNEKITFLYYTQVEEVLGDGVKVTGVKIKNSQTQEISELSVGGLFVSIGHQPNTGMFEGQLELTKGFIVRKPDTSLTSVPGVFVAGDVADWNYQQAITAAGLGCMAAMDCEEWLASQE</sequence>
<dbReference type="AlphaFoldDB" id="A0A0G1PIV9"/>
<dbReference type="PRINTS" id="PR00469">
    <property type="entry name" value="PNDRDTASEII"/>
</dbReference>
<dbReference type="InterPro" id="IPR050097">
    <property type="entry name" value="Ferredoxin-NADP_redctase_2"/>
</dbReference>
<comment type="catalytic activity">
    <reaction evidence="6">
        <text>[thioredoxin]-dithiol + NADP(+) = [thioredoxin]-disulfide + NADPH + H(+)</text>
        <dbReference type="Rhea" id="RHEA:20345"/>
        <dbReference type="Rhea" id="RHEA-COMP:10698"/>
        <dbReference type="Rhea" id="RHEA-COMP:10700"/>
        <dbReference type="ChEBI" id="CHEBI:15378"/>
        <dbReference type="ChEBI" id="CHEBI:29950"/>
        <dbReference type="ChEBI" id="CHEBI:50058"/>
        <dbReference type="ChEBI" id="CHEBI:57783"/>
        <dbReference type="ChEBI" id="CHEBI:58349"/>
        <dbReference type="EC" id="1.8.1.9"/>
    </reaction>
</comment>
<dbReference type="Proteomes" id="UP000034705">
    <property type="component" value="Unassembled WGS sequence"/>
</dbReference>
<evidence type="ECO:0000256" key="6">
    <source>
        <dbReference type="RuleBase" id="RU003880"/>
    </source>
</evidence>
<keyword evidence="4" id="KW-1015">Disulfide bond</keyword>
<accession>A0A0G1PIV9</accession>
<dbReference type="GO" id="GO:0004791">
    <property type="term" value="F:thioredoxin-disulfide reductase (NADPH) activity"/>
    <property type="evidence" value="ECO:0007669"/>
    <property type="project" value="UniProtKB-UniRule"/>
</dbReference>
<evidence type="ECO:0000256" key="5">
    <source>
        <dbReference type="ARBA" id="ARBA00023284"/>
    </source>
</evidence>
<dbReference type="InterPro" id="IPR008255">
    <property type="entry name" value="Pyr_nucl-diS_OxRdtase_2_AS"/>
</dbReference>
<keyword evidence="2 6" id="KW-0274">FAD</keyword>
<evidence type="ECO:0000256" key="2">
    <source>
        <dbReference type="ARBA" id="ARBA00022827"/>
    </source>
</evidence>
<dbReference type="PROSITE" id="PS00573">
    <property type="entry name" value="PYRIDINE_REDOX_2"/>
    <property type="match status" value="1"/>
</dbReference>
<dbReference type="EMBL" id="LCMG01000013">
    <property type="protein sequence ID" value="KKU32739.1"/>
    <property type="molecule type" value="Genomic_DNA"/>
</dbReference>
<reference evidence="9 10" key="1">
    <citation type="journal article" date="2015" name="Nature">
        <title>rRNA introns, odd ribosomes, and small enigmatic genomes across a large radiation of phyla.</title>
        <authorList>
            <person name="Brown C.T."/>
            <person name="Hug L.A."/>
            <person name="Thomas B.C."/>
            <person name="Sharon I."/>
            <person name="Castelle C.J."/>
            <person name="Singh A."/>
            <person name="Wilkins M.J."/>
            <person name="Williams K.H."/>
            <person name="Banfield J.F."/>
        </authorList>
    </citation>
    <scope>NUCLEOTIDE SEQUENCE [LARGE SCALE GENOMIC DNA]</scope>
</reference>
<name>A0A0G1PIV9_9BACT</name>
<dbReference type="NCBIfam" id="TIGR01292">
    <property type="entry name" value="TRX_reduct"/>
    <property type="match status" value="1"/>
</dbReference>
<keyword evidence="1 6" id="KW-0285">Flavoprotein</keyword>
<evidence type="ECO:0000259" key="8">
    <source>
        <dbReference type="Pfam" id="PF07992"/>
    </source>
</evidence>
<evidence type="ECO:0000256" key="7">
    <source>
        <dbReference type="RuleBase" id="RU003881"/>
    </source>
</evidence>
<protein>
    <recommendedName>
        <fullName evidence="6">Thioredoxin reductase</fullName>
        <ecNumber evidence="6">1.8.1.9</ecNumber>
    </recommendedName>
</protein>
<keyword evidence="7" id="KW-0521">NADP</keyword>
<feature type="domain" description="FAD/NAD(P)-binding" evidence="8">
    <location>
        <begin position="5"/>
        <end position="289"/>
    </location>
</feature>
<evidence type="ECO:0000256" key="3">
    <source>
        <dbReference type="ARBA" id="ARBA00023002"/>
    </source>
</evidence>
<evidence type="ECO:0000256" key="4">
    <source>
        <dbReference type="ARBA" id="ARBA00023157"/>
    </source>
</evidence>
<organism evidence="9 10">
    <name type="scientific">Candidatus Uhrbacteria bacterium GW2011_GWF2_46_218</name>
    <dbReference type="NCBI Taxonomy" id="1619001"/>
    <lineage>
        <taxon>Bacteria</taxon>
        <taxon>Candidatus Uhriibacteriota</taxon>
    </lineage>
</organism>
<comment type="similarity">
    <text evidence="6">Belongs to the class-II pyridine nucleotide-disulfide oxidoreductase family.</text>
</comment>
<dbReference type="InterPro" id="IPR005982">
    <property type="entry name" value="Thioredox_Rdtase"/>
</dbReference>
<evidence type="ECO:0000256" key="1">
    <source>
        <dbReference type="ARBA" id="ARBA00022630"/>
    </source>
</evidence>
<comment type="subunit">
    <text evidence="6">Homodimer.</text>
</comment>
<evidence type="ECO:0000313" key="9">
    <source>
        <dbReference type="EMBL" id="KKU32739.1"/>
    </source>
</evidence>
<dbReference type="PANTHER" id="PTHR48105">
    <property type="entry name" value="THIOREDOXIN REDUCTASE 1-RELATED-RELATED"/>
    <property type="match status" value="1"/>
</dbReference>
<proteinExistence type="inferred from homology"/>
<dbReference type="PRINTS" id="PR00368">
    <property type="entry name" value="FADPNR"/>
</dbReference>
<dbReference type="InterPro" id="IPR023753">
    <property type="entry name" value="FAD/NAD-binding_dom"/>
</dbReference>
<comment type="caution">
    <text evidence="9">The sequence shown here is derived from an EMBL/GenBank/DDBJ whole genome shotgun (WGS) entry which is preliminary data.</text>
</comment>
<dbReference type="PATRIC" id="fig|1619001.3.peg.643"/>
<dbReference type="InterPro" id="IPR036188">
    <property type="entry name" value="FAD/NAD-bd_sf"/>
</dbReference>
<dbReference type="Gene3D" id="3.50.50.60">
    <property type="entry name" value="FAD/NAD(P)-binding domain"/>
    <property type="match status" value="2"/>
</dbReference>
<dbReference type="GO" id="GO:0019430">
    <property type="term" value="P:removal of superoxide radicals"/>
    <property type="evidence" value="ECO:0007669"/>
    <property type="project" value="UniProtKB-UniRule"/>
</dbReference>
<comment type="cofactor">
    <cofactor evidence="7">
        <name>FAD</name>
        <dbReference type="ChEBI" id="CHEBI:57692"/>
    </cofactor>
    <text evidence="7">Binds 1 FAD per subunit.</text>
</comment>
<evidence type="ECO:0000313" key="10">
    <source>
        <dbReference type="Proteomes" id="UP000034705"/>
    </source>
</evidence>
<dbReference type="Pfam" id="PF07992">
    <property type="entry name" value="Pyr_redox_2"/>
    <property type="match status" value="1"/>
</dbReference>
<keyword evidence="3 6" id="KW-0560">Oxidoreductase</keyword>
<dbReference type="EC" id="1.8.1.9" evidence="6"/>